<keyword evidence="4" id="KW-1185">Reference proteome</keyword>
<keyword evidence="2" id="KW-1133">Transmembrane helix</keyword>
<keyword evidence="2" id="KW-0812">Transmembrane</keyword>
<evidence type="ECO:0000256" key="1">
    <source>
        <dbReference type="SAM" id="MobiDB-lite"/>
    </source>
</evidence>
<proteinExistence type="predicted"/>
<sequence>MIMERQRPAHTGKKNFLTSRAGIVMIGFLALGFVLLFTEHRAHVLGALPFLLLLSCPLMHLFMHHGHGHGHDGTPQPGAGRSPREGQGQ</sequence>
<evidence type="ECO:0000256" key="2">
    <source>
        <dbReference type="SAM" id="Phobius"/>
    </source>
</evidence>
<evidence type="ECO:0000313" key="3">
    <source>
        <dbReference type="EMBL" id="KMS52276.1"/>
    </source>
</evidence>
<reference evidence="3 4" key="1">
    <citation type="journal article" date="2015" name="G3 (Bethesda)">
        <title>Insights into Ongoing Evolution of the Hexachlorocyclohexane Catabolic Pathway from Comparative Genomics of Ten Sphingomonadaceae Strains.</title>
        <authorList>
            <person name="Pearce S.L."/>
            <person name="Oakeshott J.G."/>
            <person name="Pandey G."/>
        </authorList>
    </citation>
    <scope>NUCLEOTIDE SEQUENCE [LARGE SCALE GENOMIC DNA]</scope>
    <source>
        <strain evidence="3 4">LL01</strain>
    </source>
</reference>
<dbReference type="AlphaFoldDB" id="A0A0J7XJR6"/>
<dbReference type="STRING" id="1420583.V473_20715"/>
<evidence type="ECO:0000313" key="4">
    <source>
        <dbReference type="Proteomes" id="UP000052232"/>
    </source>
</evidence>
<protein>
    <recommendedName>
        <fullName evidence="5">DUF2933 domain-containing protein</fullName>
    </recommendedName>
</protein>
<dbReference type="PATRIC" id="fig|1420583.3.peg.3951"/>
<dbReference type="EMBL" id="JACT01000006">
    <property type="protein sequence ID" value="KMS52276.1"/>
    <property type="molecule type" value="Genomic_DNA"/>
</dbReference>
<name>A0A0J7XJR6_9SPHN</name>
<dbReference type="Pfam" id="PF11666">
    <property type="entry name" value="DUF2933"/>
    <property type="match status" value="1"/>
</dbReference>
<evidence type="ECO:0008006" key="5">
    <source>
        <dbReference type="Google" id="ProtNLM"/>
    </source>
</evidence>
<dbReference type="Proteomes" id="UP000052232">
    <property type="component" value="Unassembled WGS sequence"/>
</dbReference>
<organism evidence="3 4">
    <name type="scientific">Sphingobium cupriresistens LL01</name>
    <dbReference type="NCBI Taxonomy" id="1420583"/>
    <lineage>
        <taxon>Bacteria</taxon>
        <taxon>Pseudomonadati</taxon>
        <taxon>Pseudomonadota</taxon>
        <taxon>Alphaproteobacteria</taxon>
        <taxon>Sphingomonadales</taxon>
        <taxon>Sphingomonadaceae</taxon>
        <taxon>Sphingobium</taxon>
    </lineage>
</organism>
<feature type="transmembrane region" description="Helical" evidence="2">
    <location>
        <begin position="21"/>
        <end position="38"/>
    </location>
</feature>
<feature type="transmembrane region" description="Helical" evidence="2">
    <location>
        <begin position="44"/>
        <end position="63"/>
    </location>
</feature>
<comment type="caution">
    <text evidence="3">The sequence shown here is derived from an EMBL/GenBank/DDBJ whole genome shotgun (WGS) entry which is preliminary data.</text>
</comment>
<dbReference type="InterPro" id="IPR021682">
    <property type="entry name" value="DUF2933"/>
</dbReference>
<gene>
    <name evidence="3" type="ORF">V473_20715</name>
</gene>
<accession>A0A0J7XJR6</accession>
<keyword evidence="2" id="KW-0472">Membrane</keyword>
<feature type="region of interest" description="Disordered" evidence="1">
    <location>
        <begin position="66"/>
        <end position="89"/>
    </location>
</feature>